<dbReference type="EMBL" id="KZ084139">
    <property type="protein sequence ID" value="OSC98358.1"/>
    <property type="molecule type" value="Genomic_DNA"/>
</dbReference>
<feature type="region of interest" description="Disordered" evidence="7">
    <location>
        <begin position="862"/>
        <end position="883"/>
    </location>
</feature>
<evidence type="ECO:0000256" key="7">
    <source>
        <dbReference type="SAM" id="MobiDB-lite"/>
    </source>
</evidence>
<feature type="compositionally biased region" description="Low complexity" evidence="7">
    <location>
        <begin position="521"/>
        <end position="534"/>
    </location>
</feature>
<feature type="region of interest" description="Disordered" evidence="7">
    <location>
        <begin position="910"/>
        <end position="962"/>
    </location>
</feature>
<evidence type="ECO:0000256" key="4">
    <source>
        <dbReference type="ARBA" id="ARBA00022777"/>
    </source>
</evidence>
<dbReference type="InterPro" id="IPR017441">
    <property type="entry name" value="Protein_kinase_ATP_BS"/>
</dbReference>
<dbReference type="SMART" id="SM00220">
    <property type="entry name" value="S_TKc"/>
    <property type="match status" value="1"/>
</dbReference>
<dbReference type="Proteomes" id="UP000193067">
    <property type="component" value="Unassembled WGS sequence"/>
</dbReference>
<dbReference type="PROSITE" id="PS00107">
    <property type="entry name" value="PROTEIN_KINASE_ATP"/>
    <property type="match status" value="1"/>
</dbReference>
<dbReference type="InterPro" id="IPR011009">
    <property type="entry name" value="Kinase-like_dom_sf"/>
</dbReference>
<feature type="compositionally biased region" description="Pro residues" evidence="7">
    <location>
        <begin position="37"/>
        <end position="55"/>
    </location>
</feature>
<evidence type="ECO:0000259" key="8">
    <source>
        <dbReference type="PROSITE" id="PS50011"/>
    </source>
</evidence>
<dbReference type="InterPro" id="IPR008271">
    <property type="entry name" value="Ser/Thr_kinase_AS"/>
</dbReference>
<keyword evidence="1" id="KW-0723">Serine/threonine-protein kinase</keyword>
<feature type="compositionally biased region" description="Low complexity" evidence="7">
    <location>
        <begin position="924"/>
        <end position="935"/>
    </location>
</feature>
<dbReference type="InterPro" id="IPR051681">
    <property type="entry name" value="Ser/Thr_Kinases-Pseudokinases"/>
</dbReference>
<keyword evidence="5 6" id="KW-0067">ATP-binding</keyword>
<dbReference type="PANTHER" id="PTHR44329:SF288">
    <property type="entry name" value="MITOGEN-ACTIVATED PROTEIN KINASE KINASE KINASE 20"/>
    <property type="match status" value="1"/>
</dbReference>
<evidence type="ECO:0000256" key="2">
    <source>
        <dbReference type="ARBA" id="ARBA00022679"/>
    </source>
</evidence>
<name>A0A1Y2IB47_TRAC3</name>
<accession>A0A1Y2IB47</accession>
<feature type="domain" description="Protein kinase" evidence="8">
    <location>
        <begin position="584"/>
        <end position="838"/>
    </location>
</feature>
<dbReference type="CDD" id="cd21037">
    <property type="entry name" value="MLKL_NTD"/>
    <property type="match status" value="1"/>
</dbReference>
<sequence>MSSQPTPPRPSAHAAFTPPPMASHSSSDASTVKVPSPLNPSPSPKAKPLPLPPAEPSSRYTTPASLSSQTVRPRGASVSTIKPPSLPSSTAVHIARVVSNPPPATTSSTTFSPPPDFRSRSRASSLAHRGRSASPFRDFSLVWRSSSTATPPNGESTSWWTKMELMPRPWQERRQRTVPHEQTEGWVRTRHRVGEAAVNVLGVAGQVAHELLELSADVLRFAPVVGLEEAARTLLNIWDALQLVDINRLACLRLTERCATILISVREEIAEAGDDVGVELQAPVHRLVESFKEVHRFLVKQSHRPFIKRYLQRDEIQRALVGCHNSLTDAMGMFSLSIQIRILKQVLRAEEQRRAETAAILDTIRQHHPDSPPQTNSLMLTGTDVPPIALPPAAVDAPEASGAPDRAHVLATLQALTASQNERDMAHDAEDLRQLMRAALQANSDVEMIRILQVGRDEMPEAIKTLQRALEAEVERERESQGEAATAGEESVVEVKVKEVEVEPNGGAEVVEVAASLSRSATVASTSSEATSSSRSRRSTASRTPQRDTLDREFIETGIDALRRVSGAEAAAGLPSWTITRYEVDREEKIGLGFWSDVYRGWWKGRRVAIKVLAETTPRQLFVHEVSIWKTLQHPNVLELLGASSASSDPPWFFVSPYLRNGSLVSFLKGLPSLDHVDVLKMVHEIAKGMAYLHSMGVLHGDLKAANVLVDDKGHCVISDFGQSEMKSEAYRISGMPLPHGTLRWQAPELMSGQSGLTQEVDVYAFAITCVEILTKGAIPWPMADDDAVRHFVLRENVRPEPPLQRVWSLQLAEMLHACWHRDPAVRPPFAKIDHDVRQLRARYGSDVRDSPIPPRHAELEEEMHARKSPDMHPIPLPLLPPDTTASFIEEESVPSADTSYRTAVGELSVSTTAQSEAQGPLPASSRSSSRASSSLQDSDRVELEFPRHVSPPPPDEQAQNVRNERRYRMLLQHEFHPSLTLPLWTPSQVPIGAVGYHSKARGGEFVVLFNSFDPPKSSGGLANDIPNLYGYGRVVQGNQRQDKRNVAQRGMDMITSWLSATRSARGEVKYSRRYSSPLRAGHKTAHLFTEATNYRYIEDLGTPKKWFKANVDRILALYGKEHAISKEDLYLVIGTLEAQDYALFVSHEHPDGQVDFNVFAAARAGQPWGEFSFSFDLSSSFLGGPSYDEPVGNPQYAQKVSRYGNSGRWESVLLARLRFKPDQSEPTSL</sequence>
<dbReference type="AlphaFoldDB" id="A0A1Y2IB47"/>
<feature type="region of interest" description="Disordered" evidence="7">
    <location>
        <begin position="1"/>
        <end position="130"/>
    </location>
</feature>
<dbReference type="InterPro" id="IPR001245">
    <property type="entry name" value="Ser-Thr/Tyr_kinase_cat_dom"/>
</dbReference>
<dbReference type="Gene3D" id="1.20.930.20">
    <property type="entry name" value="Adaptor protein Cbl, N-terminal domain"/>
    <property type="match status" value="1"/>
</dbReference>
<dbReference type="InterPro" id="IPR036537">
    <property type="entry name" value="Adaptor_Cbl_N_dom_sf"/>
</dbReference>
<keyword evidence="4" id="KW-0418">Kinase</keyword>
<reference evidence="9 10" key="1">
    <citation type="journal article" date="2015" name="Biotechnol. Biofuels">
        <title>Enhanced degradation of softwood versus hardwood by the white-rot fungus Pycnoporus coccineus.</title>
        <authorList>
            <person name="Couturier M."/>
            <person name="Navarro D."/>
            <person name="Chevret D."/>
            <person name="Henrissat B."/>
            <person name="Piumi F."/>
            <person name="Ruiz-Duenas F.J."/>
            <person name="Martinez A.T."/>
            <person name="Grigoriev I.V."/>
            <person name="Riley R."/>
            <person name="Lipzen A."/>
            <person name="Berrin J.G."/>
            <person name="Master E.R."/>
            <person name="Rosso M.N."/>
        </authorList>
    </citation>
    <scope>NUCLEOTIDE SEQUENCE [LARGE SCALE GENOMIC DNA]</scope>
    <source>
        <strain evidence="9 10">BRFM310</strain>
    </source>
</reference>
<evidence type="ECO:0000256" key="6">
    <source>
        <dbReference type="PROSITE-ProRule" id="PRU10141"/>
    </source>
</evidence>
<dbReference type="GO" id="GO:0005524">
    <property type="term" value="F:ATP binding"/>
    <property type="evidence" value="ECO:0007669"/>
    <property type="project" value="UniProtKB-UniRule"/>
</dbReference>
<evidence type="ECO:0000313" key="10">
    <source>
        <dbReference type="Proteomes" id="UP000193067"/>
    </source>
</evidence>
<evidence type="ECO:0000256" key="3">
    <source>
        <dbReference type="ARBA" id="ARBA00022741"/>
    </source>
</evidence>
<evidence type="ECO:0000256" key="1">
    <source>
        <dbReference type="ARBA" id="ARBA00022527"/>
    </source>
</evidence>
<proteinExistence type="predicted"/>
<keyword evidence="2" id="KW-0808">Transferase</keyword>
<protein>
    <recommendedName>
        <fullName evidence="8">Protein kinase domain-containing protein</fullName>
    </recommendedName>
</protein>
<dbReference type="PRINTS" id="PR00109">
    <property type="entry name" value="TYRKINASE"/>
</dbReference>
<dbReference type="InterPro" id="IPR059179">
    <property type="entry name" value="MLKL-like_MCAfunc"/>
</dbReference>
<evidence type="ECO:0000256" key="5">
    <source>
        <dbReference type="ARBA" id="ARBA00022840"/>
    </source>
</evidence>
<dbReference type="GO" id="GO:0007166">
    <property type="term" value="P:cell surface receptor signaling pathway"/>
    <property type="evidence" value="ECO:0007669"/>
    <property type="project" value="InterPro"/>
</dbReference>
<gene>
    <name evidence="9" type="ORF">PYCCODRAFT_1480695</name>
</gene>
<feature type="compositionally biased region" description="Basic and acidic residues" evidence="7">
    <location>
        <begin position="862"/>
        <end position="871"/>
    </location>
</feature>
<feature type="region of interest" description="Disordered" evidence="7">
    <location>
        <begin position="521"/>
        <end position="550"/>
    </location>
</feature>
<dbReference type="PANTHER" id="PTHR44329">
    <property type="entry name" value="SERINE/THREONINE-PROTEIN KINASE TNNI3K-RELATED"/>
    <property type="match status" value="1"/>
</dbReference>
<feature type="compositionally biased region" description="Polar residues" evidence="7">
    <location>
        <begin position="59"/>
        <end position="91"/>
    </location>
</feature>
<dbReference type="PROSITE" id="PS50011">
    <property type="entry name" value="PROTEIN_KINASE_DOM"/>
    <property type="match status" value="1"/>
</dbReference>
<dbReference type="InterPro" id="IPR000719">
    <property type="entry name" value="Prot_kinase_dom"/>
</dbReference>
<feature type="binding site" evidence="6">
    <location>
        <position position="611"/>
    </location>
    <ligand>
        <name>ATP</name>
        <dbReference type="ChEBI" id="CHEBI:30616"/>
    </ligand>
</feature>
<dbReference type="PROSITE" id="PS00108">
    <property type="entry name" value="PROTEIN_KINASE_ST"/>
    <property type="match status" value="1"/>
</dbReference>
<dbReference type="GO" id="GO:0004674">
    <property type="term" value="F:protein serine/threonine kinase activity"/>
    <property type="evidence" value="ECO:0007669"/>
    <property type="project" value="UniProtKB-KW"/>
</dbReference>
<keyword evidence="3 6" id="KW-0547">Nucleotide-binding</keyword>
<dbReference type="Gene3D" id="1.10.510.10">
    <property type="entry name" value="Transferase(Phosphotransferase) domain 1"/>
    <property type="match status" value="1"/>
</dbReference>
<evidence type="ECO:0000313" key="9">
    <source>
        <dbReference type="EMBL" id="OSC98358.1"/>
    </source>
</evidence>
<feature type="compositionally biased region" description="Basic and acidic residues" evidence="7">
    <location>
        <begin position="938"/>
        <end position="948"/>
    </location>
</feature>
<dbReference type="SUPFAM" id="SSF56112">
    <property type="entry name" value="Protein kinase-like (PK-like)"/>
    <property type="match status" value="1"/>
</dbReference>
<organism evidence="9 10">
    <name type="scientific">Trametes coccinea (strain BRFM310)</name>
    <name type="common">Pycnoporus coccineus</name>
    <dbReference type="NCBI Taxonomy" id="1353009"/>
    <lineage>
        <taxon>Eukaryota</taxon>
        <taxon>Fungi</taxon>
        <taxon>Dikarya</taxon>
        <taxon>Basidiomycota</taxon>
        <taxon>Agaricomycotina</taxon>
        <taxon>Agaricomycetes</taxon>
        <taxon>Polyporales</taxon>
        <taxon>Polyporaceae</taxon>
        <taxon>Trametes</taxon>
    </lineage>
</organism>
<feature type="compositionally biased region" description="Pro residues" evidence="7">
    <location>
        <begin position="1"/>
        <end position="10"/>
    </location>
</feature>
<dbReference type="OrthoDB" id="1668230at2759"/>
<keyword evidence="10" id="KW-1185">Reference proteome</keyword>
<dbReference type="STRING" id="1353009.A0A1Y2IB47"/>
<dbReference type="Pfam" id="PF07714">
    <property type="entry name" value="PK_Tyr_Ser-Thr"/>
    <property type="match status" value="1"/>
</dbReference>